<feature type="compositionally biased region" description="Low complexity" evidence="1">
    <location>
        <begin position="393"/>
        <end position="415"/>
    </location>
</feature>
<dbReference type="PANTHER" id="PTHR21666">
    <property type="entry name" value="PEPTIDASE-RELATED"/>
    <property type="match status" value="1"/>
</dbReference>
<dbReference type="SUPFAM" id="SSF51261">
    <property type="entry name" value="Duplicated hybrid motif"/>
    <property type="match status" value="1"/>
</dbReference>
<evidence type="ECO:0000256" key="1">
    <source>
        <dbReference type="SAM" id="MobiDB-lite"/>
    </source>
</evidence>
<feature type="region of interest" description="Disordered" evidence="1">
    <location>
        <begin position="1"/>
        <end position="24"/>
    </location>
</feature>
<feature type="domain" description="M23ase beta-sheet core" evidence="2">
    <location>
        <begin position="499"/>
        <end position="592"/>
    </location>
</feature>
<dbReference type="InterPro" id="IPR050570">
    <property type="entry name" value="Cell_wall_metabolism_enzyme"/>
</dbReference>
<gene>
    <name evidence="3" type="ORF">D8771_32795</name>
</gene>
<feature type="region of interest" description="Disordered" evidence="1">
    <location>
        <begin position="234"/>
        <end position="282"/>
    </location>
</feature>
<protein>
    <submittedName>
        <fullName evidence="3">M23 family metallopeptidase</fullName>
    </submittedName>
</protein>
<accession>A0A6C1CBE4</accession>
<organism evidence="3 4">
    <name type="scientific">Streptomyces albus</name>
    <dbReference type="NCBI Taxonomy" id="1888"/>
    <lineage>
        <taxon>Bacteria</taxon>
        <taxon>Bacillati</taxon>
        <taxon>Actinomycetota</taxon>
        <taxon>Actinomycetes</taxon>
        <taxon>Kitasatosporales</taxon>
        <taxon>Streptomycetaceae</taxon>
        <taxon>Streptomyces</taxon>
    </lineage>
</organism>
<feature type="region of interest" description="Disordered" evidence="1">
    <location>
        <begin position="393"/>
        <end position="421"/>
    </location>
</feature>
<feature type="compositionally biased region" description="Basic residues" evidence="1">
    <location>
        <begin position="355"/>
        <end position="369"/>
    </location>
</feature>
<feature type="region of interest" description="Disordered" evidence="1">
    <location>
        <begin position="296"/>
        <end position="369"/>
    </location>
</feature>
<proteinExistence type="predicted"/>
<dbReference type="InterPro" id="IPR011055">
    <property type="entry name" value="Dup_hybrid_motif"/>
</dbReference>
<evidence type="ECO:0000313" key="4">
    <source>
        <dbReference type="Proteomes" id="UP000298111"/>
    </source>
</evidence>
<feature type="compositionally biased region" description="Basic and acidic residues" evidence="1">
    <location>
        <begin position="267"/>
        <end position="280"/>
    </location>
</feature>
<comment type="caution">
    <text evidence="3">The sequence shown here is derived from an EMBL/GenBank/DDBJ whole genome shotgun (WGS) entry which is preliminary data.</text>
</comment>
<dbReference type="Proteomes" id="UP000298111">
    <property type="component" value="Unassembled WGS sequence"/>
</dbReference>
<reference evidence="3 4" key="1">
    <citation type="submission" date="2018-10" db="EMBL/GenBank/DDBJ databases">
        <title>Isolation of pseudouridimycin from Streptomyces albus DSM 40763.</title>
        <authorList>
            <person name="Rosenqvist P."/>
            <person name="Metsae-Ketelae M."/>
            <person name="Virta P."/>
        </authorList>
    </citation>
    <scope>NUCLEOTIDE SEQUENCE [LARGE SCALE GENOMIC DNA]</scope>
    <source>
        <strain evidence="3 4">DSM 40763</strain>
    </source>
</reference>
<dbReference type="InterPro" id="IPR016047">
    <property type="entry name" value="M23ase_b-sheet_dom"/>
</dbReference>
<feature type="region of interest" description="Disordered" evidence="1">
    <location>
        <begin position="195"/>
        <end position="214"/>
    </location>
</feature>
<evidence type="ECO:0000313" key="3">
    <source>
        <dbReference type="EMBL" id="TGG75967.1"/>
    </source>
</evidence>
<dbReference type="Pfam" id="PF01551">
    <property type="entry name" value="Peptidase_M23"/>
    <property type="match status" value="1"/>
</dbReference>
<dbReference type="AlphaFoldDB" id="A0A6C1CBE4"/>
<dbReference type="Gene3D" id="2.70.70.10">
    <property type="entry name" value="Glucose Permease (Domain IIA)"/>
    <property type="match status" value="1"/>
</dbReference>
<feature type="compositionally biased region" description="Basic and acidic residues" evidence="1">
    <location>
        <begin position="438"/>
        <end position="468"/>
    </location>
</feature>
<dbReference type="FunFam" id="2.70.70.10:FF:000013">
    <property type="entry name" value="Peptidase family M23"/>
    <property type="match status" value="1"/>
</dbReference>
<dbReference type="PANTHER" id="PTHR21666:SF270">
    <property type="entry name" value="MUREIN HYDROLASE ACTIVATOR ENVC"/>
    <property type="match status" value="1"/>
</dbReference>
<feature type="compositionally biased region" description="Low complexity" evidence="1">
    <location>
        <begin position="7"/>
        <end position="24"/>
    </location>
</feature>
<sequence length="604" mass="63238">MNDRHPSGVPSPDDSGSGFSPDAYAAYGGGYGQPAYGAYGEEAYSPAAPGEYPADAYGTPDGTYAAHGNTDPLYGSLPGTDTGGYPATAAWEATATWDTADYAQQATAQNIPAQQQPGQADFGYSAADDGTAQWTFGVAEGMQESAAWDSSSWGNGGWDTAATQEWSTAGWDTASWENGSQGVGAAYGYEHQDTHADHAAHTAQASPHLPGAHQAQEDYEGYAAYEQAGYNGYEQPGGYAAQPGTQDFGTQDFGGFDPAGPVQGEAPAHDQEYERRRELAEETTAQWDFSALSQEDDLHGQGYGPETTGDAQNTPNARNSGNPENAEDAAPDAYGSDSLDADGPVTVGAVGGPHARGRRRSPKPRSRRRALMTVAVPSVAVMGVAGAAAANVLSSDDSSKDSNTTTVAAPDAAPVKPSNANSKLDTQLASLSADADDFADRASRTQERIDLKERQQAEKERKAREAARKEAMRPKFVLPVKDHTLSARYGQAGVNWMSVHTGIDFPVSYGTPVSAATDGTVTTKYDVSYGNMAIVTAKDGTQTWYCHLSSNKIRSGSVKAGDVIAYSGSSGNSTGPHLHFEVRPGGGSAVDPIPWLQSKGLNIS</sequence>
<feature type="compositionally biased region" description="Polar residues" evidence="1">
    <location>
        <begin position="309"/>
        <end position="323"/>
    </location>
</feature>
<feature type="region of interest" description="Disordered" evidence="1">
    <location>
        <begin position="435"/>
        <end position="468"/>
    </location>
</feature>
<name>A0A6C1CBE4_9ACTN</name>
<dbReference type="CDD" id="cd12797">
    <property type="entry name" value="M23_peptidase"/>
    <property type="match status" value="1"/>
</dbReference>
<dbReference type="EMBL" id="RCIY01000114">
    <property type="protein sequence ID" value="TGG75967.1"/>
    <property type="molecule type" value="Genomic_DNA"/>
</dbReference>
<evidence type="ECO:0000259" key="2">
    <source>
        <dbReference type="Pfam" id="PF01551"/>
    </source>
</evidence>
<dbReference type="GO" id="GO:0004222">
    <property type="term" value="F:metalloendopeptidase activity"/>
    <property type="evidence" value="ECO:0007669"/>
    <property type="project" value="TreeGrafter"/>
</dbReference>